<evidence type="ECO:0000313" key="3">
    <source>
        <dbReference type="WBParaSite" id="HCON_00126820-00001"/>
    </source>
</evidence>
<reference evidence="3" key="1">
    <citation type="submission" date="2020-12" db="UniProtKB">
        <authorList>
            <consortium name="WormBaseParasite"/>
        </authorList>
    </citation>
    <scope>IDENTIFICATION</scope>
    <source>
        <strain evidence="3">MHco3</strain>
    </source>
</reference>
<feature type="transmembrane region" description="Helical" evidence="1">
    <location>
        <begin position="121"/>
        <end position="143"/>
    </location>
</feature>
<feature type="transmembrane region" description="Helical" evidence="1">
    <location>
        <begin position="72"/>
        <end position="91"/>
    </location>
</feature>
<dbReference type="Gene3D" id="1.20.1070.10">
    <property type="entry name" value="Rhodopsin 7-helix transmembrane proteins"/>
    <property type="match status" value="1"/>
</dbReference>
<sequence>ADIASLFSGCTIRMISELNVGEDSKDLALLFFMITYTAFIAHLIGNMLITVNRYSALCLINRYNMIWTRKNTWIAVITQYVISFAVFAHVARGHIEVVHSADGEVFVKGIQEKQIDMIVRYTYIGACIIYATTSLTLYLRLLIEWKRLSKIDDGLKNSYHDKGLLIYALLVFIGSMLVCSQQFVKAIAVLTDNTSLNLQAAMLYSWMNNFMVSIPPISLLMLSSDFRNEIVNFFQCVNCQSSVALFVTLPTYRRSVVERF</sequence>
<feature type="transmembrane region" description="Helical" evidence="1">
    <location>
        <begin position="27"/>
        <end position="51"/>
    </location>
</feature>
<feature type="transmembrane region" description="Helical" evidence="1">
    <location>
        <begin position="164"/>
        <end position="183"/>
    </location>
</feature>
<name>A0A7I4YQA1_HAECO</name>
<dbReference type="SUPFAM" id="SSF81321">
    <property type="entry name" value="Family A G protein-coupled receptor-like"/>
    <property type="match status" value="1"/>
</dbReference>
<evidence type="ECO:0000256" key="1">
    <source>
        <dbReference type="SAM" id="Phobius"/>
    </source>
</evidence>
<keyword evidence="2" id="KW-1185">Reference proteome</keyword>
<protein>
    <submittedName>
        <fullName evidence="3">G protein-coupled receptor</fullName>
    </submittedName>
</protein>
<keyword evidence="1" id="KW-0812">Transmembrane</keyword>
<dbReference type="InterPro" id="IPR019426">
    <property type="entry name" value="7TM_GPCR_serpentine_rcpt_Srv"/>
</dbReference>
<dbReference type="Pfam" id="PF10323">
    <property type="entry name" value="7TM_GPCR_Srv"/>
    <property type="match status" value="1"/>
</dbReference>
<feature type="transmembrane region" description="Helical" evidence="1">
    <location>
        <begin position="203"/>
        <end position="222"/>
    </location>
</feature>
<proteinExistence type="predicted"/>
<dbReference type="Proteomes" id="UP000025227">
    <property type="component" value="Unplaced"/>
</dbReference>
<organism evidence="2 3">
    <name type="scientific">Haemonchus contortus</name>
    <name type="common">Barber pole worm</name>
    <dbReference type="NCBI Taxonomy" id="6289"/>
    <lineage>
        <taxon>Eukaryota</taxon>
        <taxon>Metazoa</taxon>
        <taxon>Ecdysozoa</taxon>
        <taxon>Nematoda</taxon>
        <taxon>Chromadorea</taxon>
        <taxon>Rhabditida</taxon>
        <taxon>Rhabditina</taxon>
        <taxon>Rhabditomorpha</taxon>
        <taxon>Strongyloidea</taxon>
        <taxon>Trichostrongylidae</taxon>
        <taxon>Haemonchus</taxon>
    </lineage>
</organism>
<dbReference type="WBParaSite" id="HCON_00126820-00001">
    <property type="protein sequence ID" value="HCON_00126820-00001"/>
    <property type="gene ID" value="HCON_00126820"/>
</dbReference>
<evidence type="ECO:0000313" key="2">
    <source>
        <dbReference type="Proteomes" id="UP000025227"/>
    </source>
</evidence>
<accession>A0A7I4YQA1</accession>
<dbReference type="PANTHER" id="PTHR31552:SF8">
    <property type="entry name" value="SERPENTINE RECEPTOR CLASS GAMMA"/>
    <property type="match status" value="1"/>
</dbReference>
<keyword evidence="1" id="KW-0472">Membrane</keyword>
<dbReference type="AlphaFoldDB" id="A0A7I4YQA1"/>
<dbReference type="PANTHER" id="PTHR31552">
    <property type="entry name" value="SERPENTINE RECEPTOR CLASS GAMMA"/>
    <property type="match status" value="1"/>
</dbReference>
<keyword evidence="1" id="KW-1133">Transmembrane helix</keyword>